<feature type="non-terminal residue" evidence="2">
    <location>
        <position position="154"/>
    </location>
</feature>
<evidence type="ECO:0000256" key="1">
    <source>
        <dbReference type="SAM" id="MobiDB-lite"/>
    </source>
</evidence>
<reference evidence="2" key="1">
    <citation type="journal article" date="2023" name="IScience">
        <title>Live-bearing cockroach genome reveals convergent evolutionary mechanisms linked to viviparity in insects and beyond.</title>
        <authorList>
            <person name="Fouks B."/>
            <person name="Harrison M.C."/>
            <person name="Mikhailova A.A."/>
            <person name="Marchal E."/>
            <person name="English S."/>
            <person name="Carruthers M."/>
            <person name="Jennings E.C."/>
            <person name="Chiamaka E.L."/>
            <person name="Frigard R.A."/>
            <person name="Pippel M."/>
            <person name="Attardo G.M."/>
            <person name="Benoit J.B."/>
            <person name="Bornberg-Bauer E."/>
            <person name="Tobe S.S."/>
        </authorList>
    </citation>
    <scope>NUCLEOTIDE SEQUENCE</scope>
    <source>
        <strain evidence="2">Stay&amp;Tobe</strain>
    </source>
</reference>
<dbReference type="AlphaFoldDB" id="A0AAD7ZKY3"/>
<gene>
    <name evidence="2" type="ORF">L9F63_003342</name>
</gene>
<proteinExistence type="predicted"/>
<feature type="region of interest" description="Disordered" evidence="1">
    <location>
        <begin position="135"/>
        <end position="154"/>
    </location>
</feature>
<keyword evidence="3" id="KW-1185">Reference proteome</keyword>
<evidence type="ECO:0000313" key="3">
    <source>
        <dbReference type="Proteomes" id="UP001233999"/>
    </source>
</evidence>
<reference evidence="2" key="2">
    <citation type="submission" date="2023-05" db="EMBL/GenBank/DDBJ databases">
        <authorList>
            <person name="Fouks B."/>
        </authorList>
    </citation>
    <scope>NUCLEOTIDE SEQUENCE</scope>
    <source>
        <strain evidence="2">Stay&amp;Tobe</strain>
        <tissue evidence="2">Testes</tissue>
    </source>
</reference>
<dbReference type="EMBL" id="JASPKZ010007812">
    <property type="protein sequence ID" value="KAJ9582306.1"/>
    <property type="molecule type" value="Genomic_DNA"/>
</dbReference>
<name>A0AAD7ZKY3_DIPPU</name>
<feature type="non-terminal residue" evidence="2">
    <location>
        <position position="1"/>
    </location>
</feature>
<protein>
    <submittedName>
        <fullName evidence="2">Uncharacterized protein</fullName>
    </submittedName>
</protein>
<accession>A0AAD7ZKY3</accession>
<dbReference type="Proteomes" id="UP001233999">
    <property type="component" value="Unassembled WGS sequence"/>
</dbReference>
<evidence type="ECO:0000313" key="2">
    <source>
        <dbReference type="EMBL" id="KAJ9582306.1"/>
    </source>
</evidence>
<organism evidence="2 3">
    <name type="scientific">Diploptera punctata</name>
    <name type="common">Pacific beetle cockroach</name>
    <dbReference type="NCBI Taxonomy" id="6984"/>
    <lineage>
        <taxon>Eukaryota</taxon>
        <taxon>Metazoa</taxon>
        <taxon>Ecdysozoa</taxon>
        <taxon>Arthropoda</taxon>
        <taxon>Hexapoda</taxon>
        <taxon>Insecta</taxon>
        <taxon>Pterygota</taxon>
        <taxon>Neoptera</taxon>
        <taxon>Polyneoptera</taxon>
        <taxon>Dictyoptera</taxon>
        <taxon>Blattodea</taxon>
        <taxon>Blaberoidea</taxon>
        <taxon>Blaberidae</taxon>
        <taxon>Diplopterinae</taxon>
        <taxon>Diploptera</taxon>
    </lineage>
</organism>
<feature type="compositionally biased region" description="Polar residues" evidence="1">
    <location>
        <begin position="145"/>
        <end position="154"/>
    </location>
</feature>
<sequence>VIRCLKIEGTISNMYSSYVDNKSTDSLRIIMKTHILMKQDSQSLEYYKTPSTLTKDRNTIREAAKKIHKNATSHKMDIKCIWSYALATISTTRAARRLYAKSFTHTGINSLKQNMRWYAEAREWTVNGNVLTHSSTNRTNRSSSGKTINNITSK</sequence>
<comment type="caution">
    <text evidence="2">The sequence shown here is derived from an EMBL/GenBank/DDBJ whole genome shotgun (WGS) entry which is preliminary data.</text>
</comment>
<feature type="compositionally biased region" description="Low complexity" evidence="1">
    <location>
        <begin position="135"/>
        <end position="144"/>
    </location>
</feature>